<dbReference type="InterPro" id="IPR011251">
    <property type="entry name" value="Luciferase-like_dom"/>
</dbReference>
<dbReference type="InterPro" id="IPR036661">
    <property type="entry name" value="Luciferase-like_sf"/>
</dbReference>
<evidence type="ECO:0000313" key="2">
    <source>
        <dbReference type="EMBL" id="EME54145.1"/>
    </source>
</evidence>
<organism evidence="2 3">
    <name type="scientific">Amycolatopsis decaplanina DSM 44594</name>
    <dbReference type="NCBI Taxonomy" id="1284240"/>
    <lineage>
        <taxon>Bacteria</taxon>
        <taxon>Bacillati</taxon>
        <taxon>Actinomycetota</taxon>
        <taxon>Actinomycetes</taxon>
        <taxon>Pseudonocardiales</taxon>
        <taxon>Pseudonocardiaceae</taxon>
        <taxon>Amycolatopsis</taxon>
    </lineage>
</organism>
<dbReference type="InterPro" id="IPR050564">
    <property type="entry name" value="F420-G6PD/mer"/>
</dbReference>
<comment type="caution">
    <text evidence="2">The sequence shown here is derived from an EMBL/GenBank/DDBJ whole genome shotgun (WGS) entry which is preliminary data.</text>
</comment>
<proteinExistence type="predicted"/>
<dbReference type="PANTHER" id="PTHR43244">
    <property type="match status" value="1"/>
</dbReference>
<dbReference type="EMBL" id="AOHO01000071">
    <property type="protein sequence ID" value="EME54145.1"/>
    <property type="molecule type" value="Genomic_DNA"/>
</dbReference>
<gene>
    <name evidence="2" type="ORF">H074_29398</name>
</gene>
<dbReference type="AlphaFoldDB" id="M2XYB3"/>
<dbReference type="InterPro" id="IPR019921">
    <property type="entry name" value="Lucif-like_OxRdtase_Rv2161c"/>
</dbReference>
<keyword evidence="3" id="KW-1185">Reference proteome</keyword>
<dbReference type="NCBIfam" id="TIGR03619">
    <property type="entry name" value="F420_Rv2161c"/>
    <property type="match status" value="1"/>
</dbReference>
<evidence type="ECO:0000313" key="3">
    <source>
        <dbReference type="Proteomes" id="UP000054226"/>
    </source>
</evidence>
<reference evidence="2 3" key="1">
    <citation type="journal article" date="2013" name="Genome Announc.">
        <title>Draft Genome Sequence of Amycolatopsis decaplanina Strain DSM 44594T.</title>
        <authorList>
            <person name="Kaur N."/>
            <person name="Kumar S."/>
            <person name="Bala M."/>
            <person name="Raghava G.P."/>
            <person name="Mayilraj S."/>
        </authorList>
    </citation>
    <scope>NUCLEOTIDE SEQUENCE [LARGE SCALE GENOMIC DNA]</scope>
    <source>
        <strain evidence="2 3">DSM 44594</strain>
    </source>
</reference>
<dbReference type="GO" id="GO:0016705">
    <property type="term" value="F:oxidoreductase activity, acting on paired donors, with incorporation or reduction of molecular oxygen"/>
    <property type="evidence" value="ECO:0007669"/>
    <property type="project" value="InterPro"/>
</dbReference>
<evidence type="ECO:0000259" key="1">
    <source>
        <dbReference type="Pfam" id="PF00296"/>
    </source>
</evidence>
<sequence>MLDMEIGIATFITDEGIRPDTLAAAVEERGFSSLHIAEHSHIPVSRETPYPGGGELPRVYYRTLDPFVALTAAAGATSTLKLGTGVALVQQRDVIHTAKEVASLDLVSRGRFVFGVGVGWNREEMRNHGTDPRTRGALVDEQLAALKEIWTKDEAEFHGKHVDFDPIFAWPKPVQKPHPPIYIGGAGEKAMERIAKYGDGWLPHAHTPPEELRRARQWLADQGRGDIKFSAFGATPEEAALGRLADGGVDEATLFLPTEPEAATLERLDQFAKVAESFRKGQQA</sequence>
<dbReference type="PATRIC" id="fig|1284240.4.peg.5990"/>
<dbReference type="Pfam" id="PF00296">
    <property type="entry name" value="Bac_luciferase"/>
    <property type="match status" value="1"/>
</dbReference>
<dbReference type="Proteomes" id="UP000054226">
    <property type="component" value="Unassembled WGS sequence"/>
</dbReference>
<dbReference type="SUPFAM" id="SSF51679">
    <property type="entry name" value="Bacterial luciferase-like"/>
    <property type="match status" value="1"/>
</dbReference>
<protein>
    <submittedName>
        <fullName evidence="2">N5,N10-methylenetetrahydromethanopterin reductase-related protein</fullName>
    </submittedName>
</protein>
<name>M2XYB3_9PSEU</name>
<accession>M2XYB3</accession>
<dbReference type="Gene3D" id="3.20.20.30">
    <property type="entry name" value="Luciferase-like domain"/>
    <property type="match status" value="1"/>
</dbReference>
<feature type="domain" description="Luciferase-like" evidence="1">
    <location>
        <begin position="22"/>
        <end position="227"/>
    </location>
</feature>
<dbReference type="PANTHER" id="PTHR43244:SF2">
    <property type="entry name" value="CONSERVED HYPOTHETICAL ALANINE AND PROLINE-RICH PROTEIN"/>
    <property type="match status" value="1"/>
</dbReference>